<proteinExistence type="predicted"/>
<dbReference type="EMBL" id="MU003494">
    <property type="protein sequence ID" value="KAF2476384.1"/>
    <property type="molecule type" value="Genomic_DNA"/>
</dbReference>
<accession>A0ACB6RAT9</accession>
<gene>
    <name evidence="1" type="ORF">BDR25DRAFT_339411</name>
</gene>
<dbReference type="Proteomes" id="UP000799755">
    <property type="component" value="Unassembled WGS sequence"/>
</dbReference>
<name>A0ACB6RAT9_9PLEO</name>
<evidence type="ECO:0000313" key="1">
    <source>
        <dbReference type="EMBL" id="KAF2476384.1"/>
    </source>
</evidence>
<keyword evidence="2" id="KW-1185">Reference proteome</keyword>
<protein>
    <submittedName>
        <fullName evidence="1">Uncharacterized protein</fullName>
    </submittedName>
</protein>
<evidence type="ECO:0000313" key="2">
    <source>
        <dbReference type="Proteomes" id="UP000799755"/>
    </source>
</evidence>
<sequence length="402" mass="45827">MSGLFKRKEERFFPPPPTPLPRRKLMGRVMDEQEGCAFLTRLPPEVRNEIYELVFGTNMGIYDSPLKTVATPVTTGQARGFILAKTPKEGGKEASKEVSEAPKIQTPGPPAHPLSLLLTCQKINQEATLLAFNNFTFTTRSYTSFWMLKDRSQHLSPEQFSAISHLAYAIESDGVYYSYMSSDFLANSLALFAGLKRLELRIKKRHPREGQHNINLGHFPMSGDTARMSIIRRCVPDWWLMSLTQVTNGRSLAWQAGETWTVEWPQYDLLEKEMDVEHEWGGCAVNVALPNIAKNLPGASLCSCGCDEVRWWQANLVQKSGRKVEVDVVYYGDTEEVEREEREGTYIRLKEGAERLDVKEVDGGNGILWEADKKYWEDLRRRKAWNPFPNGIKSLWRCGKSE</sequence>
<organism evidence="1 2">
    <name type="scientific">Lindgomyces ingoldianus</name>
    <dbReference type="NCBI Taxonomy" id="673940"/>
    <lineage>
        <taxon>Eukaryota</taxon>
        <taxon>Fungi</taxon>
        <taxon>Dikarya</taxon>
        <taxon>Ascomycota</taxon>
        <taxon>Pezizomycotina</taxon>
        <taxon>Dothideomycetes</taxon>
        <taxon>Pleosporomycetidae</taxon>
        <taxon>Pleosporales</taxon>
        <taxon>Lindgomycetaceae</taxon>
        <taxon>Lindgomyces</taxon>
    </lineage>
</organism>
<reference evidence="1" key="1">
    <citation type="journal article" date="2020" name="Stud. Mycol.">
        <title>101 Dothideomycetes genomes: a test case for predicting lifestyles and emergence of pathogens.</title>
        <authorList>
            <person name="Haridas S."/>
            <person name="Albert R."/>
            <person name="Binder M."/>
            <person name="Bloem J."/>
            <person name="Labutti K."/>
            <person name="Salamov A."/>
            <person name="Andreopoulos B."/>
            <person name="Baker S."/>
            <person name="Barry K."/>
            <person name="Bills G."/>
            <person name="Bluhm B."/>
            <person name="Cannon C."/>
            <person name="Castanera R."/>
            <person name="Culley D."/>
            <person name="Daum C."/>
            <person name="Ezra D."/>
            <person name="Gonzalez J."/>
            <person name="Henrissat B."/>
            <person name="Kuo A."/>
            <person name="Liang C."/>
            <person name="Lipzen A."/>
            <person name="Lutzoni F."/>
            <person name="Magnuson J."/>
            <person name="Mondo S."/>
            <person name="Nolan M."/>
            <person name="Ohm R."/>
            <person name="Pangilinan J."/>
            <person name="Park H.-J."/>
            <person name="Ramirez L."/>
            <person name="Alfaro M."/>
            <person name="Sun H."/>
            <person name="Tritt A."/>
            <person name="Yoshinaga Y."/>
            <person name="Zwiers L.-H."/>
            <person name="Turgeon B."/>
            <person name="Goodwin S."/>
            <person name="Spatafora J."/>
            <person name="Crous P."/>
            <person name="Grigoriev I."/>
        </authorList>
    </citation>
    <scope>NUCLEOTIDE SEQUENCE</scope>
    <source>
        <strain evidence="1">ATCC 200398</strain>
    </source>
</reference>
<comment type="caution">
    <text evidence="1">The sequence shown here is derived from an EMBL/GenBank/DDBJ whole genome shotgun (WGS) entry which is preliminary data.</text>
</comment>